<dbReference type="Proteomes" id="UP000642748">
    <property type="component" value="Unassembled WGS sequence"/>
</dbReference>
<protein>
    <submittedName>
        <fullName evidence="1">Uncharacterized protein</fullName>
    </submittedName>
</protein>
<gene>
    <name evidence="1" type="ORF">Raf01_97520</name>
</gene>
<dbReference type="EMBL" id="BONZ01000141">
    <property type="protein sequence ID" value="GIH21580.1"/>
    <property type="molecule type" value="Genomic_DNA"/>
</dbReference>
<dbReference type="AlphaFoldDB" id="A0A8J3VWR6"/>
<comment type="caution">
    <text evidence="1">The sequence shown here is derived from an EMBL/GenBank/DDBJ whole genome shotgun (WGS) entry which is preliminary data.</text>
</comment>
<reference evidence="1" key="1">
    <citation type="submission" date="2021-01" db="EMBL/GenBank/DDBJ databases">
        <title>Whole genome shotgun sequence of Rugosimonospora africana NBRC 104875.</title>
        <authorList>
            <person name="Komaki H."/>
            <person name="Tamura T."/>
        </authorList>
    </citation>
    <scope>NUCLEOTIDE SEQUENCE</scope>
    <source>
        <strain evidence="1">NBRC 104875</strain>
    </source>
</reference>
<accession>A0A8J3VWR6</accession>
<name>A0A8J3VWR6_9ACTN</name>
<proteinExistence type="predicted"/>
<dbReference type="RefSeq" id="WP_203924952.1">
    <property type="nucleotide sequence ID" value="NZ_BONZ01000141.1"/>
</dbReference>
<sequence length="171" mass="19656">MGIAWRDSPEELLRLLRQHGLTPDQADNVEAAWQAFREFLAQPVDGLESGQDSDADGFIVQWGRYSWHDQLPSLSFTRQFAVDVRDTWTEPDWYQPEYWQVSLDLVFPDTEALADLDQLNVQNTGFDFNPPGPERDHAISEAEWELQHYPVLQALWASTPLRGAVTLERAD</sequence>
<keyword evidence="2" id="KW-1185">Reference proteome</keyword>
<evidence type="ECO:0000313" key="2">
    <source>
        <dbReference type="Proteomes" id="UP000642748"/>
    </source>
</evidence>
<organism evidence="1 2">
    <name type="scientific">Rugosimonospora africana</name>
    <dbReference type="NCBI Taxonomy" id="556532"/>
    <lineage>
        <taxon>Bacteria</taxon>
        <taxon>Bacillati</taxon>
        <taxon>Actinomycetota</taxon>
        <taxon>Actinomycetes</taxon>
        <taxon>Micromonosporales</taxon>
        <taxon>Micromonosporaceae</taxon>
        <taxon>Rugosimonospora</taxon>
    </lineage>
</organism>
<evidence type="ECO:0000313" key="1">
    <source>
        <dbReference type="EMBL" id="GIH21580.1"/>
    </source>
</evidence>